<organism evidence="1 2">
    <name type="scientific">Endocarpon pusillum</name>
    <dbReference type="NCBI Taxonomy" id="364733"/>
    <lineage>
        <taxon>Eukaryota</taxon>
        <taxon>Fungi</taxon>
        <taxon>Dikarya</taxon>
        <taxon>Ascomycota</taxon>
        <taxon>Pezizomycotina</taxon>
        <taxon>Eurotiomycetes</taxon>
        <taxon>Chaetothyriomycetidae</taxon>
        <taxon>Verrucariales</taxon>
        <taxon>Verrucariaceae</taxon>
        <taxon>Endocarpon</taxon>
    </lineage>
</organism>
<protein>
    <submittedName>
        <fullName evidence="1">Uncharacterized protein</fullName>
    </submittedName>
</protein>
<evidence type="ECO:0000313" key="2">
    <source>
        <dbReference type="Proteomes" id="UP000606974"/>
    </source>
</evidence>
<sequence length="84" mass="9073">MKVVSAKALDFENAGSSNKRESLAYSSPGNTIELAHLSVSAPNGRSTVIASFKLPRIPLFTLQAFAAPSSTILLQDEIAERKRR</sequence>
<dbReference type="AlphaFoldDB" id="A0A8H7AQ87"/>
<comment type="caution">
    <text evidence="1">The sequence shown here is derived from an EMBL/GenBank/DDBJ whole genome shotgun (WGS) entry which is preliminary data.</text>
</comment>
<name>A0A8H7AQ87_9EURO</name>
<evidence type="ECO:0000313" key="1">
    <source>
        <dbReference type="EMBL" id="KAF7513258.1"/>
    </source>
</evidence>
<dbReference type="EMBL" id="JAACFV010000006">
    <property type="protein sequence ID" value="KAF7513258.1"/>
    <property type="molecule type" value="Genomic_DNA"/>
</dbReference>
<reference evidence="1" key="1">
    <citation type="submission" date="2020-02" db="EMBL/GenBank/DDBJ databases">
        <authorList>
            <person name="Palmer J.M."/>
        </authorList>
    </citation>
    <scope>NUCLEOTIDE SEQUENCE</scope>
    <source>
        <strain evidence="1">EPUS1.4</strain>
        <tissue evidence="1">Thallus</tissue>
    </source>
</reference>
<dbReference type="Proteomes" id="UP000606974">
    <property type="component" value="Unassembled WGS sequence"/>
</dbReference>
<keyword evidence="2" id="KW-1185">Reference proteome</keyword>
<proteinExistence type="predicted"/>
<accession>A0A8H7AQ87</accession>
<gene>
    <name evidence="1" type="ORF">GJ744_009679</name>
</gene>